<dbReference type="GO" id="GO:0044423">
    <property type="term" value="C:virion component"/>
    <property type="evidence" value="ECO:0007669"/>
    <property type="project" value="UniProtKB-KW"/>
</dbReference>
<reference evidence="8" key="1">
    <citation type="submission" date="2019-05" db="EMBL/GenBank/DDBJ databases">
        <title>Metatranscriptomic reconstruction reveals RNA viruses with the potential to shape carbon cycling in soil.</title>
        <authorList>
            <person name="Starr E.P."/>
            <person name="Nuccio E."/>
            <person name="Pett-Ridge J."/>
            <person name="Banfield J.F."/>
            <person name="Firestone M.K."/>
        </authorList>
    </citation>
    <scope>NUCLEOTIDE SEQUENCE</scope>
    <source>
        <strain evidence="8">H1_Bulk_Litter_4_scaffold_269</strain>
    </source>
</reference>
<keyword evidence="5" id="KW-1175">Viral attachment to host cell pilus</keyword>
<evidence type="ECO:0000256" key="2">
    <source>
        <dbReference type="ARBA" id="ARBA00022581"/>
    </source>
</evidence>
<dbReference type="GO" id="GO:0039666">
    <property type="term" value="P:virion attachment to host cell pilus"/>
    <property type="evidence" value="ECO:0007669"/>
    <property type="project" value="UniProtKB-KW"/>
</dbReference>
<evidence type="ECO:0000256" key="4">
    <source>
        <dbReference type="ARBA" id="ARBA00022844"/>
    </source>
</evidence>
<keyword evidence="3" id="KW-1161">Viral attachment to host cell</keyword>
<gene>
    <name evidence="8" type="ORF">H1BulkLitter4269_000001</name>
</gene>
<evidence type="ECO:0000256" key="1">
    <source>
        <dbReference type="ARBA" id="ARBA00004328"/>
    </source>
</evidence>
<proteinExistence type="inferred from homology"/>
<dbReference type="EMBL" id="MN034169">
    <property type="protein sequence ID" value="QDH88552.1"/>
    <property type="molecule type" value="Genomic_RNA"/>
</dbReference>
<keyword evidence="6" id="KW-1160">Virus entry into host cell</keyword>
<protein>
    <submittedName>
        <fullName evidence="8">Uncharacterized protein</fullName>
    </submittedName>
</protein>
<accession>A0A514D4M2</accession>
<evidence type="ECO:0000256" key="6">
    <source>
        <dbReference type="ARBA" id="ARBA00023296"/>
    </source>
</evidence>
<comment type="similarity">
    <text evidence="7">Belongs to the Leviviricetes maturation protein family.</text>
</comment>
<evidence type="ECO:0000313" key="8">
    <source>
        <dbReference type="EMBL" id="QDH88552.1"/>
    </source>
</evidence>
<comment type="subcellular location">
    <subcellularLocation>
        <location evidence="1">Virion</location>
    </subcellularLocation>
</comment>
<dbReference type="Pfam" id="PF03863">
    <property type="entry name" value="Phage_mat-A"/>
    <property type="match status" value="1"/>
</dbReference>
<sequence length="452" mass="50264">PVSLPGPAVHTPTEKSNLLYPRRELLVPSEPRRIRTRERKLPLLVPVRGFRSSYDKPTNPPPTKLVAEGKQITVSESHRRNPKTGKYDVGGPFYTSRVSYFASPGHVENLYSYPLAKWYTGPVMGKFPTDAELSELGRSSPVLSFGDKNESSLAGKGTTAIAQCAPNNPASDLATGLAETMREGVPSLPGIQSWQRKLGILKNAGSEYLNYQFGWAPLVSEVKQVGSAARHHRDILKQYHHGEGRNTHRRFDFSPTREFHQITRGERPLSLGVTNPALGDGSPCERKVSRIVETKSYFEGCFTYGLPSSSDNWRKALGFGSDADQLFGFALNPDILWELTPWSWAVDWFSNTGDLIHNVSNFGLAGLVMRYGYMMEETIEKVTAENGRTSWYSTDKSREKDLRTVSEPSSCGFEIVTKRRYPASPFGFSLGWQDLSPTQLAITAALGITRLL</sequence>
<feature type="non-terminal residue" evidence="8">
    <location>
        <position position="1"/>
    </location>
</feature>
<evidence type="ECO:0000256" key="3">
    <source>
        <dbReference type="ARBA" id="ARBA00022804"/>
    </source>
</evidence>
<dbReference type="InterPro" id="IPR005563">
    <property type="entry name" value="A_protein"/>
</dbReference>
<evidence type="ECO:0000256" key="7">
    <source>
        <dbReference type="ARBA" id="ARBA00035110"/>
    </source>
</evidence>
<organism evidence="8">
    <name type="scientific">Leviviridae sp</name>
    <dbReference type="NCBI Taxonomy" id="2027243"/>
    <lineage>
        <taxon>Viruses</taxon>
        <taxon>Riboviria</taxon>
        <taxon>Orthornavirae</taxon>
        <taxon>Lenarviricota</taxon>
        <taxon>Leviviricetes</taxon>
        <taxon>Norzivirales</taxon>
        <taxon>Fiersviridae</taxon>
    </lineage>
</organism>
<keyword evidence="2" id="KW-0945">Host-virus interaction</keyword>
<name>A0A514D4M2_9VIRU</name>
<keyword evidence="4" id="KW-0946">Virion</keyword>
<evidence type="ECO:0000256" key="5">
    <source>
        <dbReference type="ARBA" id="ARBA00023104"/>
    </source>
</evidence>